<sequence length="198" mass="20952">MRKMGTCVSFCKWDVDVTSVEQFFNHLMRSENCRCCNDDAKHGASPSTECPVGECCARGHASCESNGIESGTPLGTISGSEPPLTLDPLVKPAKGGGLVPFFVRLVFSLPFLDFASACGMSLIKSSKVSGISCRDIVPQRLCPQHTRLKTASAANNPGTDTTVLNLKTHGFSLRHSASLNITGETDTATAYTSHPGAA</sequence>
<dbReference type="Proteomes" id="UP000694892">
    <property type="component" value="Chromosome 1L"/>
</dbReference>
<reference evidence="2" key="1">
    <citation type="journal article" date="2016" name="Nature">
        <title>Genome evolution in the allotetraploid frog Xenopus laevis.</title>
        <authorList>
            <person name="Session A.M."/>
            <person name="Uno Y."/>
            <person name="Kwon T."/>
            <person name="Chapman J.A."/>
            <person name="Toyoda A."/>
            <person name="Takahashi S."/>
            <person name="Fukui A."/>
            <person name="Hikosaka A."/>
            <person name="Suzuki A."/>
            <person name="Kondo M."/>
            <person name="van Heeringen S.J."/>
            <person name="Quigley I."/>
            <person name="Heinz S."/>
            <person name="Ogino H."/>
            <person name="Ochi H."/>
            <person name="Hellsten U."/>
            <person name="Lyons J.B."/>
            <person name="Simakov O."/>
            <person name="Putnam N."/>
            <person name="Stites J."/>
            <person name="Kuroki Y."/>
            <person name="Tanaka T."/>
            <person name="Michiue T."/>
            <person name="Watanabe M."/>
            <person name="Bogdanovic O."/>
            <person name="Lister R."/>
            <person name="Georgiou G."/>
            <person name="Paranjpe S.S."/>
            <person name="van Kruijsbergen I."/>
            <person name="Shu S."/>
            <person name="Carlson J."/>
            <person name="Kinoshita T."/>
            <person name="Ohta Y."/>
            <person name="Mawaribuchi S."/>
            <person name="Jenkins J."/>
            <person name="Grimwood J."/>
            <person name="Schmutz J."/>
            <person name="Mitros T."/>
            <person name="Mozaffari S.V."/>
            <person name="Suzuki Y."/>
            <person name="Haramoto Y."/>
            <person name="Yamamoto T.S."/>
            <person name="Takagi C."/>
            <person name="Heald R."/>
            <person name="Miller K."/>
            <person name="Haudenschild C."/>
            <person name="Kitzman J."/>
            <person name="Nakayama T."/>
            <person name="Izutsu Y."/>
            <person name="Robert J."/>
            <person name="Fortriede J."/>
            <person name="Burns K."/>
            <person name="Lotay V."/>
            <person name="Karimi K."/>
            <person name="Yasuoka Y."/>
            <person name="Dichmann D.S."/>
            <person name="Flajnik M.F."/>
            <person name="Houston D.W."/>
            <person name="Shendure J."/>
            <person name="DuPasquier L."/>
            <person name="Vize P.D."/>
            <person name="Zorn A.M."/>
            <person name="Ito M."/>
            <person name="Marcotte E.M."/>
            <person name="Wallingford J.B."/>
            <person name="Ito Y."/>
            <person name="Asashima M."/>
            <person name="Ueno N."/>
            <person name="Matsuda Y."/>
            <person name="Veenstra G.J."/>
            <person name="Fujiyama A."/>
            <person name="Harland R.M."/>
            <person name="Taira M."/>
            <person name="Rokhsar D.S."/>
        </authorList>
    </citation>
    <scope>NUCLEOTIDE SEQUENCE [LARGE SCALE GENOMIC DNA]</scope>
    <source>
        <strain evidence="2">J</strain>
    </source>
</reference>
<evidence type="ECO:0000313" key="2">
    <source>
        <dbReference type="Proteomes" id="UP000694892"/>
    </source>
</evidence>
<gene>
    <name evidence="1" type="ORF">XELAEV_18005872mg</name>
</gene>
<name>A0A974E033_XENLA</name>
<proteinExistence type="predicted"/>
<dbReference type="EMBL" id="CM004466">
    <property type="protein sequence ID" value="OCU00087.1"/>
    <property type="molecule type" value="Genomic_DNA"/>
</dbReference>
<evidence type="ECO:0000313" key="1">
    <source>
        <dbReference type="EMBL" id="OCU00087.1"/>
    </source>
</evidence>
<organism evidence="1 2">
    <name type="scientific">Xenopus laevis</name>
    <name type="common">African clawed frog</name>
    <dbReference type="NCBI Taxonomy" id="8355"/>
    <lineage>
        <taxon>Eukaryota</taxon>
        <taxon>Metazoa</taxon>
        <taxon>Chordata</taxon>
        <taxon>Craniata</taxon>
        <taxon>Vertebrata</taxon>
        <taxon>Euteleostomi</taxon>
        <taxon>Amphibia</taxon>
        <taxon>Batrachia</taxon>
        <taxon>Anura</taxon>
        <taxon>Pipoidea</taxon>
        <taxon>Pipidae</taxon>
        <taxon>Xenopodinae</taxon>
        <taxon>Xenopus</taxon>
        <taxon>Xenopus</taxon>
    </lineage>
</organism>
<protein>
    <submittedName>
        <fullName evidence="1">Uncharacterized protein</fullName>
    </submittedName>
</protein>
<accession>A0A974E033</accession>
<dbReference type="AlphaFoldDB" id="A0A974E033"/>